<comment type="caution">
    <text evidence="5">The sequence shown here is derived from an EMBL/GenBank/DDBJ whole genome shotgun (WGS) entry which is preliminary data.</text>
</comment>
<proteinExistence type="inferred from homology"/>
<evidence type="ECO:0000256" key="3">
    <source>
        <dbReference type="ARBA" id="ARBA00022946"/>
    </source>
</evidence>
<evidence type="ECO:0000256" key="2">
    <source>
        <dbReference type="ARBA" id="ARBA00008197"/>
    </source>
</evidence>
<dbReference type="Pfam" id="PF15786">
    <property type="entry name" value="PET117"/>
    <property type="match status" value="1"/>
</dbReference>
<dbReference type="AlphaFoldDB" id="A0A2R6P0N5"/>
<accession>A0A2R6P0N5</accession>
<dbReference type="OrthoDB" id="76305at2759"/>
<evidence type="ECO:0000313" key="6">
    <source>
        <dbReference type="Proteomes" id="UP000186601"/>
    </source>
</evidence>
<dbReference type="GO" id="GO:0033617">
    <property type="term" value="P:mitochondrial respiratory chain complex IV assembly"/>
    <property type="evidence" value="ECO:0007669"/>
    <property type="project" value="TreeGrafter"/>
</dbReference>
<sequence length="77" mass="9171">MSRTAKATLLGSVLVAGGIIWGVHFMQQREADNMYQGVLRDDERRREKMRKREEEYLESQRKRAVYERVQYVPSHTE</sequence>
<evidence type="ECO:0000256" key="1">
    <source>
        <dbReference type="ARBA" id="ARBA00004173"/>
    </source>
</evidence>
<gene>
    <name evidence="5" type="ORF">PHLCEN_2v6042</name>
</gene>
<dbReference type="STRING" id="98765.A0A2R6P0N5"/>
<evidence type="ECO:0000256" key="4">
    <source>
        <dbReference type="ARBA" id="ARBA00023128"/>
    </source>
</evidence>
<keyword evidence="4" id="KW-0496">Mitochondrion</keyword>
<protein>
    <recommendedName>
        <fullName evidence="7">Cytochrome c oxidase assembly protein</fullName>
    </recommendedName>
</protein>
<evidence type="ECO:0008006" key="7">
    <source>
        <dbReference type="Google" id="ProtNLM"/>
    </source>
</evidence>
<reference evidence="5 6" key="1">
    <citation type="submission" date="2018-02" db="EMBL/GenBank/DDBJ databases">
        <title>Genome sequence of the basidiomycete white-rot fungus Phlebia centrifuga.</title>
        <authorList>
            <person name="Granchi Z."/>
            <person name="Peng M."/>
            <person name="de Vries R.P."/>
            <person name="Hilden K."/>
            <person name="Makela M.R."/>
            <person name="Grigoriev I."/>
            <person name="Riley R."/>
        </authorList>
    </citation>
    <scope>NUCLEOTIDE SEQUENCE [LARGE SCALE GENOMIC DNA]</scope>
    <source>
        <strain evidence="5 6">FBCC195</strain>
    </source>
</reference>
<keyword evidence="6" id="KW-1185">Reference proteome</keyword>
<dbReference type="PANTHER" id="PTHR28163:SF1">
    <property type="entry name" value="PROTEIN PET117 HOMOLOG, MITOCHONDRIAL"/>
    <property type="match status" value="1"/>
</dbReference>
<dbReference type="PANTHER" id="PTHR28163">
    <property type="entry name" value="PROTEIN PET117 HOMOLOG, MITOCHONDRIAL"/>
    <property type="match status" value="1"/>
</dbReference>
<dbReference type="Proteomes" id="UP000186601">
    <property type="component" value="Unassembled WGS sequence"/>
</dbReference>
<name>A0A2R6P0N5_9APHY</name>
<comment type="subcellular location">
    <subcellularLocation>
        <location evidence="1">Mitochondrion</location>
    </subcellularLocation>
</comment>
<evidence type="ECO:0000313" key="5">
    <source>
        <dbReference type="EMBL" id="PSR82609.1"/>
    </source>
</evidence>
<dbReference type="GO" id="GO:0005739">
    <property type="term" value="C:mitochondrion"/>
    <property type="evidence" value="ECO:0007669"/>
    <property type="project" value="UniProtKB-SubCell"/>
</dbReference>
<keyword evidence="3" id="KW-0809">Transit peptide</keyword>
<dbReference type="EMBL" id="MLYV02000581">
    <property type="protein sequence ID" value="PSR82609.1"/>
    <property type="molecule type" value="Genomic_DNA"/>
</dbReference>
<dbReference type="InterPro" id="IPR031568">
    <property type="entry name" value="Pet117"/>
</dbReference>
<comment type="similarity">
    <text evidence="2">Belongs to the PET117 family.</text>
</comment>
<organism evidence="5 6">
    <name type="scientific">Hermanssonia centrifuga</name>
    <dbReference type="NCBI Taxonomy" id="98765"/>
    <lineage>
        <taxon>Eukaryota</taxon>
        <taxon>Fungi</taxon>
        <taxon>Dikarya</taxon>
        <taxon>Basidiomycota</taxon>
        <taxon>Agaricomycotina</taxon>
        <taxon>Agaricomycetes</taxon>
        <taxon>Polyporales</taxon>
        <taxon>Meruliaceae</taxon>
        <taxon>Hermanssonia</taxon>
    </lineage>
</organism>